<dbReference type="SUPFAM" id="SSF46689">
    <property type="entry name" value="Homeodomain-like"/>
    <property type="match status" value="1"/>
</dbReference>
<comment type="caution">
    <text evidence="4">The sequence shown here is derived from an EMBL/GenBank/DDBJ whole genome shotgun (WGS) entry which is preliminary data.</text>
</comment>
<gene>
    <name evidence="4" type="ORF">ACFSR3_02210</name>
</gene>
<protein>
    <submittedName>
        <fullName evidence="4">TetR/AcrR family transcriptional regulator</fullName>
    </submittedName>
</protein>
<evidence type="ECO:0000256" key="2">
    <source>
        <dbReference type="PROSITE-ProRule" id="PRU00335"/>
    </source>
</evidence>
<keyword evidence="1 2" id="KW-0238">DNA-binding</keyword>
<feature type="DNA-binding region" description="H-T-H motif" evidence="2">
    <location>
        <begin position="29"/>
        <end position="48"/>
    </location>
</feature>
<dbReference type="Gene3D" id="1.10.357.10">
    <property type="entry name" value="Tetracycline Repressor, domain 2"/>
    <property type="match status" value="1"/>
</dbReference>
<dbReference type="PRINTS" id="PR00455">
    <property type="entry name" value="HTHTETR"/>
</dbReference>
<dbReference type="InterPro" id="IPR050624">
    <property type="entry name" value="HTH-type_Tx_Regulator"/>
</dbReference>
<proteinExistence type="predicted"/>
<name>A0ABW5NPS5_9FLAO</name>
<sequence length="197" mass="22820">MRTRDTDKEKLVIEKAIELIVADGIQAFSMNKLAKACNISVATLYIYYKDKDDLIIKIGREVGDSFFKRAVIDFSSEMSFKDGLWRQWQNRAAYAMEYPTEVKLFEAMKHTPYGESIMRSEGHLYFKEQLENFTKNAIRNNELIELPLDVFWSVAYGPLYTMLNFQREGKALGGRPFTLTQDKIKTAFEMVLKALTP</sequence>
<dbReference type="PANTHER" id="PTHR43479:SF22">
    <property type="entry name" value="TRANSCRIPTIONAL REGULATOR, TETR FAMILY"/>
    <property type="match status" value="1"/>
</dbReference>
<dbReference type="InterPro" id="IPR009057">
    <property type="entry name" value="Homeodomain-like_sf"/>
</dbReference>
<dbReference type="Pfam" id="PF00440">
    <property type="entry name" value="TetR_N"/>
    <property type="match status" value="1"/>
</dbReference>
<evidence type="ECO:0000259" key="3">
    <source>
        <dbReference type="PROSITE" id="PS50977"/>
    </source>
</evidence>
<dbReference type="PROSITE" id="PS50977">
    <property type="entry name" value="HTH_TETR_2"/>
    <property type="match status" value="1"/>
</dbReference>
<dbReference type="Proteomes" id="UP001597480">
    <property type="component" value="Unassembled WGS sequence"/>
</dbReference>
<evidence type="ECO:0000313" key="4">
    <source>
        <dbReference type="EMBL" id="MFD2600859.1"/>
    </source>
</evidence>
<dbReference type="PANTHER" id="PTHR43479">
    <property type="entry name" value="ACREF/ENVCD OPERON REPRESSOR-RELATED"/>
    <property type="match status" value="1"/>
</dbReference>
<evidence type="ECO:0000313" key="5">
    <source>
        <dbReference type="Proteomes" id="UP001597480"/>
    </source>
</evidence>
<accession>A0ABW5NPS5</accession>
<dbReference type="RefSeq" id="WP_379819523.1">
    <property type="nucleotide sequence ID" value="NZ_JBHUMD010000003.1"/>
</dbReference>
<dbReference type="InterPro" id="IPR001647">
    <property type="entry name" value="HTH_TetR"/>
</dbReference>
<keyword evidence="5" id="KW-1185">Reference proteome</keyword>
<organism evidence="4 5">
    <name type="scientific">Flavobacterium suzhouense</name>
    <dbReference type="NCBI Taxonomy" id="1529638"/>
    <lineage>
        <taxon>Bacteria</taxon>
        <taxon>Pseudomonadati</taxon>
        <taxon>Bacteroidota</taxon>
        <taxon>Flavobacteriia</taxon>
        <taxon>Flavobacteriales</taxon>
        <taxon>Flavobacteriaceae</taxon>
        <taxon>Flavobacterium</taxon>
    </lineage>
</organism>
<dbReference type="EMBL" id="JBHUMD010000003">
    <property type="protein sequence ID" value="MFD2600859.1"/>
    <property type="molecule type" value="Genomic_DNA"/>
</dbReference>
<reference evidence="5" key="1">
    <citation type="journal article" date="2019" name="Int. J. Syst. Evol. Microbiol.">
        <title>The Global Catalogue of Microorganisms (GCM) 10K type strain sequencing project: providing services to taxonomists for standard genome sequencing and annotation.</title>
        <authorList>
            <consortium name="The Broad Institute Genomics Platform"/>
            <consortium name="The Broad Institute Genome Sequencing Center for Infectious Disease"/>
            <person name="Wu L."/>
            <person name="Ma J."/>
        </authorList>
    </citation>
    <scope>NUCLEOTIDE SEQUENCE [LARGE SCALE GENOMIC DNA]</scope>
    <source>
        <strain evidence="5">KCTC 42107</strain>
    </source>
</reference>
<evidence type="ECO:0000256" key="1">
    <source>
        <dbReference type="ARBA" id="ARBA00023125"/>
    </source>
</evidence>
<feature type="domain" description="HTH tetR-type" evidence="3">
    <location>
        <begin position="6"/>
        <end position="66"/>
    </location>
</feature>